<keyword evidence="5 13" id="KW-0853">WD repeat</keyword>
<evidence type="ECO:0000256" key="1">
    <source>
        <dbReference type="ARBA" id="ARBA00004186"/>
    </source>
</evidence>
<dbReference type="Ensembl" id="ENSACLT00000057806.1">
    <property type="protein sequence ID" value="ENSACLP00000041689.1"/>
    <property type="gene ID" value="ENSACLG00000015254.2"/>
</dbReference>
<evidence type="ECO:0000256" key="11">
    <source>
        <dbReference type="ARBA" id="ARBA00023212"/>
    </source>
</evidence>
<evidence type="ECO:0000259" key="16">
    <source>
        <dbReference type="Pfam" id="PF23409"/>
    </source>
</evidence>
<dbReference type="PANTHER" id="PTHR13720">
    <property type="entry name" value="WD-40 REPEAT PROTEIN"/>
    <property type="match status" value="1"/>
</dbReference>
<evidence type="ECO:0000256" key="2">
    <source>
        <dbReference type="ARBA" id="ARBA00004214"/>
    </source>
</evidence>
<keyword evidence="4" id="KW-0963">Cytoplasm</keyword>
<comment type="similarity">
    <text evidence="3">Belongs to the WD repeat EMAP family.</text>
</comment>
<evidence type="ECO:0000256" key="6">
    <source>
        <dbReference type="ARBA" id="ARBA00022618"/>
    </source>
</evidence>
<evidence type="ECO:0000313" key="18">
    <source>
        <dbReference type="Ensembl" id="ENSACLP00000041689.1"/>
    </source>
</evidence>
<dbReference type="PANTHER" id="PTHR13720:SF15">
    <property type="entry name" value="ECHINODERM MICROTUBULE-ASSOCIATED PROTEIN-LIKE 3"/>
    <property type="match status" value="1"/>
</dbReference>
<keyword evidence="15" id="KW-0472">Membrane</keyword>
<evidence type="ECO:0000256" key="7">
    <source>
        <dbReference type="ARBA" id="ARBA00022701"/>
    </source>
</evidence>
<feature type="transmembrane region" description="Helical" evidence="15">
    <location>
        <begin position="183"/>
        <end position="204"/>
    </location>
</feature>
<dbReference type="CDD" id="cd21949">
    <property type="entry name" value="TD_EMAP3"/>
    <property type="match status" value="1"/>
</dbReference>
<organism evidence="18 19">
    <name type="scientific">Astatotilapia calliptera</name>
    <name type="common">Eastern happy</name>
    <name type="synonym">Chromis callipterus</name>
    <dbReference type="NCBI Taxonomy" id="8154"/>
    <lineage>
        <taxon>Eukaryota</taxon>
        <taxon>Metazoa</taxon>
        <taxon>Chordata</taxon>
        <taxon>Craniata</taxon>
        <taxon>Vertebrata</taxon>
        <taxon>Euteleostomi</taxon>
        <taxon>Actinopterygii</taxon>
        <taxon>Neopterygii</taxon>
        <taxon>Teleostei</taxon>
        <taxon>Neoteleostei</taxon>
        <taxon>Acanthomorphata</taxon>
        <taxon>Ovalentaria</taxon>
        <taxon>Cichlomorphae</taxon>
        <taxon>Cichliformes</taxon>
        <taxon>Cichlidae</taxon>
        <taxon>African cichlids</taxon>
        <taxon>Pseudocrenilabrinae</taxon>
        <taxon>Haplochromini</taxon>
        <taxon>Astatotilapia</taxon>
    </lineage>
</organism>
<protein>
    <recommendedName>
        <fullName evidence="20">HELP domain-containing protein</fullName>
    </recommendedName>
</protein>
<dbReference type="GO" id="GO:0030496">
    <property type="term" value="C:midbody"/>
    <property type="evidence" value="ECO:0007669"/>
    <property type="project" value="UniProtKB-SubCell"/>
</dbReference>
<dbReference type="GeneTree" id="ENSGT00940000159589"/>
<evidence type="ECO:0008006" key="20">
    <source>
        <dbReference type="Google" id="ProtNLM"/>
    </source>
</evidence>
<keyword evidence="11" id="KW-0206">Cytoskeleton</keyword>
<accession>A0AAX7SC24</accession>
<keyword evidence="15" id="KW-1133">Transmembrane helix</keyword>
<feature type="repeat" description="WD" evidence="13">
    <location>
        <begin position="625"/>
        <end position="666"/>
    </location>
</feature>
<dbReference type="GO" id="GO:0008017">
    <property type="term" value="F:microtubule binding"/>
    <property type="evidence" value="ECO:0007669"/>
    <property type="project" value="TreeGrafter"/>
</dbReference>
<evidence type="ECO:0000256" key="3">
    <source>
        <dbReference type="ARBA" id="ARBA00006489"/>
    </source>
</evidence>
<evidence type="ECO:0000256" key="4">
    <source>
        <dbReference type="ARBA" id="ARBA00022490"/>
    </source>
</evidence>
<evidence type="ECO:0000256" key="13">
    <source>
        <dbReference type="PROSITE-ProRule" id="PRU00221"/>
    </source>
</evidence>
<keyword evidence="19" id="KW-1185">Reference proteome</keyword>
<dbReference type="InterPro" id="IPR055442">
    <property type="entry name" value="Beta-prop_EML-like_2nd"/>
</dbReference>
<feature type="compositionally biased region" description="Low complexity" evidence="14">
    <location>
        <begin position="785"/>
        <end position="794"/>
    </location>
</feature>
<dbReference type="InterPro" id="IPR055439">
    <property type="entry name" value="Beta-prop_EML_1st"/>
</dbReference>
<keyword evidence="7" id="KW-0493">Microtubule</keyword>
<dbReference type="Gene3D" id="2.130.10.10">
    <property type="entry name" value="YVTN repeat-like/Quinoprotein amine dehydrogenase"/>
    <property type="match status" value="2"/>
</dbReference>
<gene>
    <name evidence="18" type="primary">EML3</name>
</gene>
<evidence type="ECO:0000256" key="10">
    <source>
        <dbReference type="ARBA" id="ARBA00023054"/>
    </source>
</evidence>
<keyword evidence="15" id="KW-0812">Transmembrane</keyword>
<evidence type="ECO:0000313" key="19">
    <source>
        <dbReference type="Proteomes" id="UP000265100"/>
    </source>
</evidence>
<dbReference type="InterPro" id="IPR001680">
    <property type="entry name" value="WD40_rpt"/>
</dbReference>
<dbReference type="GO" id="GO:0005874">
    <property type="term" value="C:microtubule"/>
    <property type="evidence" value="ECO:0007669"/>
    <property type="project" value="UniProtKB-KW"/>
</dbReference>
<dbReference type="SUPFAM" id="SSF50998">
    <property type="entry name" value="Quinoprotein alcohol dehydrogenase-like"/>
    <property type="match status" value="1"/>
</dbReference>
<dbReference type="AlphaFoldDB" id="A0AAX7SC24"/>
<proteinExistence type="inferred from homology"/>
<keyword evidence="6" id="KW-0132">Cell division</keyword>
<keyword evidence="8" id="KW-0677">Repeat</keyword>
<feature type="repeat" description="WD" evidence="13">
    <location>
        <begin position="496"/>
        <end position="530"/>
    </location>
</feature>
<dbReference type="GO" id="GO:0072686">
    <property type="term" value="C:mitotic spindle"/>
    <property type="evidence" value="ECO:0007669"/>
    <property type="project" value="TreeGrafter"/>
</dbReference>
<reference evidence="18" key="3">
    <citation type="submission" date="2025-09" db="UniProtKB">
        <authorList>
            <consortium name="Ensembl"/>
        </authorList>
    </citation>
    <scope>IDENTIFICATION</scope>
</reference>
<evidence type="ECO:0000256" key="8">
    <source>
        <dbReference type="ARBA" id="ARBA00022737"/>
    </source>
</evidence>
<evidence type="ECO:0000256" key="5">
    <source>
        <dbReference type="ARBA" id="ARBA00022574"/>
    </source>
</evidence>
<evidence type="ECO:0000256" key="12">
    <source>
        <dbReference type="ARBA" id="ARBA00023306"/>
    </source>
</evidence>
<dbReference type="FunFam" id="2.130.10.10:FF:000005">
    <property type="entry name" value="Putative echinoderm microtubule-associated protein-like 1"/>
    <property type="match status" value="1"/>
</dbReference>
<evidence type="ECO:0000259" key="17">
    <source>
        <dbReference type="Pfam" id="PF23414"/>
    </source>
</evidence>
<dbReference type="SUPFAM" id="SSF50978">
    <property type="entry name" value="WD40 repeat-like"/>
    <property type="match status" value="1"/>
</dbReference>
<dbReference type="Pfam" id="PF23409">
    <property type="entry name" value="Beta-prop_EML"/>
    <property type="match status" value="1"/>
</dbReference>
<name>A0AAX7SC24_ASTCA</name>
<dbReference type="FunFam" id="2.130.10.10:FF:000019">
    <property type="entry name" value="echinoderm microtubule-associated protein-like 4 isoform X2"/>
    <property type="match status" value="1"/>
</dbReference>
<feature type="domain" description="EML-like first beta-propeller" evidence="16">
    <location>
        <begin position="208"/>
        <end position="486"/>
    </location>
</feature>
<dbReference type="InterPro" id="IPR015943">
    <property type="entry name" value="WD40/YVTN_repeat-like_dom_sf"/>
</dbReference>
<dbReference type="Proteomes" id="UP000265100">
    <property type="component" value="Chromosome 3"/>
</dbReference>
<dbReference type="PROSITE" id="PS50082">
    <property type="entry name" value="WD_REPEATS_2"/>
    <property type="match status" value="2"/>
</dbReference>
<dbReference type="InterPro" id="IPR036322">
    <property type="entry name" value="WD40_repeat_dom_sf"/>
</dbReference>
<dbReference type="GO" id="GO:0000226">
    <property type="term" value="P:microtubule cytoskeleton organization"/>
    <property type="evidence" value="ECO:0007669"/>
    <property type="project" value="TreeGrafter"/>
</dbReference>
<sequence>IPGFRHDVSADSSAEFPDRASMMEVRLQAQEDEITLLKSSLADALRRLRIHDQVLQLLKQQVIAGGETGPNSTVSLVWKRRMRSQKKMKEEEEGRSPQISHTGPTWLCKHHISLWASPLRVPREFSVIKNRQSIKMFIRGRPITMYIPSNIQNYDELKMEPPSERLELDWVYGYRGRDGRANLYFLPTGEAVYFIACVIVLYHINNRTQRHYRKHTDCVRCLTLHPDKVRVASGQTAGVDKDGKPLQLCVYIWDSTTLVTLQQIGPGTFQRGVGSVAFSFADAGSFLCVIDDSNDHMLSLWDCTKGTKHAEIKTTNEAVFAVEFNPRDSTNIITCGKSHVYFWTLSGGQLTKKQGIFGKYKKPKFIQCFVFSLTGDVLTGDSEGNIMTWGKSAADIKTLGKGAKETYQIMRQTKAHEGSVFTLCTLQGGGLLSGGGKDRKIIRWSADLAPERECEIPEKFGAVRTIAAMDEEELLVGTTRNAILRGTFSDGFVAIVQGHVDEMWGLATHPSQNIFLTCGHDRQVCLWNTEEHKLDWCITLEEYGLCAGFCPNGSVVSVGLSTGRWMVLDLLTREVVSESTDGNEQLSVMRYSPDGSFLAVGSHDNFIYIYSVTESGRRYTRFGKCNGHSSFITHLDWSKDGKYIMSNSGDYEILYWDIAAGCKLLRNRFESKDREWASYTCVLGFHVMGVWLEGSDGTDINALCRSHNEKMVAVADDFCKVHLFQYPCPKLKAPSHKYEGHGSHVTNVCFTHSDSHLLSIGGKDTCILQWKVIGGGVGNSRERLASASSTSTSSPEPATMGSATPEPVSAFLNNRSQVRTPRTEVSANVFSLKMAVKSAVPSCWEAVKGTWFKVENIKLIE</sequence>
<feature type="region of interest" description="Disordered" evidence="14">
    <location>
        <begin position="781"/>
        <end position="807"/>
    </location>
</feature>
<comment type="subcellular location">
    <subcellularLocation>
        <location evidence="1">Cytoplasm</location>
        <location evidence="1">Cytoskeleton</location>
        <location evidence="1">Spindle</location>
    </subcellularLocation>
    <subcellularLocation>
        <location evidence="2">Midbody</location>
    </subcellularLocation>
</comment>
<evidence type="ECO:0000256" key="9">
    <source>
        <dbReference type="ARBA" id="ARBA00022776"/>
    </source>
</evidence>
<dbReference type="Pfam" id="PF23414">
    <property type="entry name" value="Beta-prop_EML_2"/>
    <property type="match status" value="1"/>
</dbReference>
<dbReference type="InterPro" id="IPR011047">
    <property type="entry name" value="Quinoprotein_ADH-like_sf"/>
</dbReference>
<keyword evidence="12" id="KW-0131">Cell cycle</keyword>
<dbReference type="SMART" id="SM00320">
    <property type="entry name" value="WD40"/>
    <property type="match status" value="7"/>
</dbReference>
<reference evidence="18" key="1">
    <citation type="submission" date="2018-05" db="EMBL/GenBank/DDBJ databases">
        <authorList>
            <person name="Datahose"/>
        </authorList>
    </citation>
    <scope>NUCLEOTIDE SEQUENCE</scope>
</reference>
<evidence type="ECO:0000256" key="14">
    <source>
        <dbReference type="SAM" id="MobiDB-lite"/>
    </source>
</evidence>
<dbReference type="PROSITE" id="PS50294">
    <property type="entry name" value="WD_REPEATS_REGION"/>
    <property type="match status" value="2"/>
</dbReference>
<keyword evidence="9" id="KW-0498">Mitosis</keyword>
<keyword evidence="10" id="KW-0175">Coiled coil</keyword>
<dbReference type="InterPro" id="IPR005108">
    <property type="entry name" value="HELP"/>
</dbReference>
<feature type="domain" description="EML-like second beta-propeller" evidence="17">
    <location>
        <begin position="503"/>
        <end position="772"/>
    </location>
</feature>
<reference evidence="18" key="2">
    <citation type="submission" date="2025-08" db="UniProtKB">
        <authorList>
            <consortium name="Ensembl"/>
        </authorList>
    </citation>
    <scope>IDENTIFICATION</scope>
</reference>
<dbReference type="InterPro" id="IPR050630">
    <property type="entry name" value="WD_repeat_EMAP"/>
</dbReference>
<evidence type="ECO:0000256" key="15">
    <source>
        <dbReference type="SAM" id="Phobius"/>
    </source>
</evidence>
<dbReference type="Pfam" id="PF03451">
    <property type="entry name" value="HELP"/>
    <property type="match status" value="1"/>
</dbReference>
<dbReference type="GO" id="GO:0051301">
    <property type="term" value="P:cell division"/>
    <property type="evidence" value="ECO:0007669"/>
    <property type="project" value="UniProtKB-KW"/>
</dbReference>